<dbReference type="PANTHER" id="PTHR31221:SF360">
    <property type="entry name" value="WRKY DOMAIN-CONTAINING PROTEIN"/>
    <property type="match status" value="1"/>
</dbReference>
<dbReference type="InterPro" id="IPR044810">
    <property type="entry name" value="WRKY_plant"/>
</dbReference>
<evidence type="ECO:0000256" key="2">
    <source>
        <dbReference type="ARBA" id="ARBA00022737"/>
    </source>
</evidence>
<dbReference type="GO" id="GO:0043565">
    <property type="term" value="F:sequence-specific DNA binding"/>
    <property type="evidence" value="ECO:0007669"/>
    <property type="project" value="InterPro"/>
</dbReference>
<dbReference type="SUPFAM" id="SSF118290">
    <property type="entry name" value="WRKY DNA-binding domain"/>
    <property type="match status" value="2"/>
</dbReference>
<dbReference type="GO" id="GO:0005634">
    <property type="term" value="C:nucleus"/>
    <property type="evidence" value="ECO:0007669"/>
    <property type="project" value="UniProtKB-SubCell"/>
</dbReference>
<name>A0A834Z8U8_TETSI</name>
<dbReference type="PANTHER" id="PTHR31221">
    <property type="entry name" value="WRKY TRANSCRIPTION FACTOR PROTEIN 1-RELATED"/>
    <property type="match status" value="1"/>
</dbReference>
<dbReference type="Pfam" id="PF03106">
    <property type="entry name" value="WRKY"/>
    <property type="match status" value="2"/>
</dbReference>
<evidence type="ECO:0000256" key="1">
    <source>
        <dbReference type="ARBA" id="ARBA00004123"/>
    </source>
</evidence>
<dbReference type="Proteomes" id="UP000655225">
    <property type="component" value="Unassembled WGS sequence"/>
</dbReference>
<evidence type="ECO:0000256" key="4">
    <source>
        <dbReference type="ARBA" id="ARBA00023125"/>
    </source>
</evidence>
<organism evidence="9 10">
    <name type="scientific">Tetracentron sinense</name>
    <name type="common">Spur-leaf</name>
    <dbReference type="NCBI Taxonomy" id="13715"/>
    <lineage>
        <taxon>Eukaryota</taxon>
        <taxon>Viridiplantae</taxon>
        <taxon>Streptophyta</taxon>
        <taxon>Embryophyta</taxon>
        <taxon>Tracheophyta</taxon>
        <taxon>Spermatophyta</taxon>
        <taxon>Magnoliopsida</taxon>
        <taxon>Trochodendrales</taxon>
        <taxon>Trochodendraceae</taxon>
        <taxon>Tetracentron</taxon>
    </lineage>
</organism>
<feature type="domain" description="WRKY" evidence="8">
    <location>
        <begin position="397"/>
        <end position="423"/>
    </location>
</feature>
<evidence type="ECO:0000256" key="5">
    <source>
        <dbReference type="ARBA" id="ARBA00023163"/>
    </source>
</evidence>
<evidence type="ECO:0000313" key="10">
    <source>
        <dbReference type="Proteomes" id="UP000655225"/>
    </source>
</evidence>
<gene>
    <name evidence="9" type="ORF">HHK36_013822</name>
</gene>
<dbReference type="GO" id="GO:0003700">
    <property type="term" value="F:DNA-binding transcription factor activity"/>
    <property type="evidence" value="ECO:0007669"/>
    <property type="project" value="InterPro"/>
</dbReference>
<dbReference type="Gene3D" id="2.20.25.80">
    <property type="entry name" value="WRKY domain"/>
    <property type="match status" value="2"/>
</dbReference>
<dbReference type="PROSITE" id="PS50811">
    <property type="entry name" value="WRKY"/>
    <property type="match status" value="2"/>
</dbReference>
<dbReference type="SMART" id="SM00774">
    <property type="entry name" value="WRKY"/>
    <property type="match status" value="1"/>
</dbReference>
<keyword evidence="3" id="KW-0805">Transcription regulation</keyword>
<keyword evidence="6" id="KW-0539">Nucleus</keyword>
<dbReference type="InterPro" id="IPR003657">
    <property type="entry name" value="WRKY_dom"/>
</dbReference>
<comment type="caution">
    <text evidence="9">The sequence shown here is derived from an EMBL/GenBank/DDBJ whole genome shotgun (WGS) entry which is preliminary data.</text>
</comment>
<dbReference type="FunFam" id="2.20.25.80:FF:000006">
    <property type="entry name" value="WRKY transcription factor"/>
    <property type="match status" value="1"/>
</dbReference>
<evidence type="ECO:0000313" key="9">
    <source>
        <dbReference type="EMBL" id="KAF8400523.1"/>
    </source>
</evidence>
<keyword evidence="4" id="KW-0238">DNA-binding</keyword>
<feature type="compositionally biased region" description="Basic and acidic residues" evidence="7">
    <location>
        <begin position="348"/>
        <end position="361"/>
    </location>
</feature>
<dbReference type="AlphaFoldDB" id="A0A834Z8U8"/>
<sequence>MADNESLKSQKEEEREVEKLLHKQQKCLHSIAVPSRSSVEVEFREESSQSETLAVILSNPASENDHGSNCCYFSELLSGAMASPVSNSMELLSDGLDLKRAIPTGSVDPTGFPMVSSPPLLDPDGFKVGRFGMSNQEVLASESTEAQAQEQLQAGYASSPSELSLNSLTQSMSSALSATPLQQRLSPVPKDNSVCIPEVNQQNSSDQKSKAARVIVKTPSTDEYNWRKYGQKQVKSTQSSRSYYKCTNSDCHAKKKVEHSDHSGRVTEIIYKGQHNHCPPRKIKCTRARRLVSSAGPIIGSKTIDCPVQKLNDSDPSMHRRELTQETLPTPELKRQSSSGSDGNVGNRAEEEHGDEPEPKRRQVVRGICRMKESSVAYLLPPFKTVKEPKIVVQAAGDVGISGDGYRWRKYGQKMVKGNPHPR</sequence>
<evidence type="ECO:0000256" key="7">
    <source>
        <dbReference type="SAM" id="MobiDB-lite"/>
    </source>
</evidence>
<dbReference type="OrthoDB" id="764896at2759"/>
<feature type="region of interest" description="Disordered" evidence="7">
    <location>
        <begin position="306"/>
        <end position="363"/>
    </location>
</feature>
<evidence type="ECO:0000256" key="6">
    <source>
        <dbReference type="ARBA" id="ARBA00023242"/>
    </source>
</evidence>
<evidence type="ECO:0000256" key="3">
    <source>
        <dbReference type="ARBA" id="ARBA00023015"/>
    </source>
</evidence>
<keyword evidence="2" id="KW-0677">Repeat</keyword>
<dbReference type="EMBL" id="JABCRI010000009">
    <property type="protein sequence ID" value="KAF8400523.1"/>
    <property type="molecule type" value="Genomic_DNA"/>
</dbReference>
<comment type="subcellular location">
    <subcellularLocation>
        <location evidence="1">Nucleus</location>
    </subcellularLocation>
</comment>
<feature type="compositionally biased region" description="Basic and acidic residues" evidence="7">
    <location>
        <begin position="312"/>
        <end position="324"/>
    </location>
</feature>
<dbReference type="InterPro" id="IPR036576">
    <property type="entry name" value="WRKY_dom_sf"/>
</dbReference>
<accession>A0A834Z8U8</accession>
<proteinExistence type="predicted"/>
<reference evidence="9 10" key="1">
    <citation type="submission" date="2020-04" db="EMBL/GenBank/DDBJ databases">
        <title>Plant Genome Project.</title>
        <authorList>
            <person name="Zhang R.-G."/>
        </authorList>
    </citation>
    <scope>NUCLEOTIDE SEQUENCE [LARGE SCALE GENOMIC DNA]</scope>
    <source>
        <strain evidence="9">YNK0</strain>
        <tissue evidence="9">Leaf</tissue>
    </source>
</reference>
<keyword evidence="5" id="KW-0804">Transcription</keyword>
<dbReference type="OMA" id="ICRMKES"/>
<feature type="domain" description="WRKY" evidence="8">
    <location>
        <begin position="221"/>
        <end position="280"/>
    </location>
</feature>
<protein>
    <recommendedName>
        <fullName evidence="8">WRKY domain-containing protein</fullName>
    </recommendedName>
</protein>
<evidence type="ECO:0000259" key="8">
    <source>
        <dbReference type="PROSITE" id="PS50811"/>
    </source>
</evidence>
<keyword evidence="10" id="KW-1185">Reference proteome</keyword>